<sequence>MAPALPRVGRRTVEALLAANAKDLGERGLVLVHGQYAPGSPPRFSVTLEGETRRVHVRDEASVLGVVAALREHRNAAVSSDVLVVTTGVDDEQLGWDVRGRAVRRKTLTVESAEVVLQRFGATGLDPRMYRERWLLEALVEAEPAEDGWPRVGGVLTRDAALRALAAERLGLRAVHASSGQDGQATPDADTLLAWSRTPAGPRRFAELGVTERAELKKWLAEVTGPAVPVLLSLAEAGLGHDALPLGLLGAALRDSAAQPDTMLALGGLFGQVMPRRSELAVFTDAVEGTLTRWIADARTSQDARRRVTAVLDRADELADKAGLTPGLTASRFLPSSFRAQLRRTVAEARRSPAAGQATLADLLGHALAGLRPDHVQTAETAVRVARWLNGPEPAVTGVAAAVRAHVRDWGWVDRALTVLWAGDPDGDLETGRDLRALYEQARERRQRLDQEFAPKLAAWAAHATAQHPDGCLVVENVLDTVVRPLTAQASPLLLVLDGMSSAVAAQLGEEAERDGWREIVPRPEAGEIPARLAAVSMLPSITRVSRVSLLTGEAADGGQSTETSGFAAFWKRRRKAAALFHKAAIGGEAGHALSHELMTALASDAVVGVVLNTIDEALDNGRHGRGTTWSLADVTHLRELLAAARSYGRPVVLVADHGHVLERGSSSDTPTAAAEGATSARWRTGDTAGEGETAVHGPRVREGGGAVILPWREDIRYTGRRAGYHGGASLAEVTVPVLVLLPAGEEAPKDWVPLPRELSTPGWWRTHVTRDVPESAATTADQPEVSSPARPPAPSERAPAAEARPSARTETGPPVAESLGSTVVSSEVYAAQKEYVRKAPEAKVVAAVVDALVTAGGTMSPAALAAAISATGRVRRNIEGFVATVQRLLNVEGYPVLGFIDGGHAVKLDVPLLREQFLPKPKDDEADGRTDEPASRGEEKA</sequence>
<dbReference type="InterPro" id="IPR058880">
    <property type="entry name" value="PglZ_N"/>
</dbReference>
<dbReference type="Pfam" id="PF08665">
    <property type="entry name" value="PglZ"/>
    <property type="match status" value="1"/>
</dbReference>
<dbReference type="EMBL" id="JACERG010000008">
    <property type="protein sequence ID" value="MBA5221631.1"/>
    <property type="molecule type" value="Genomic_DNA"/>
</dbReference>
<dbReference type="NCBIfam" id="NF033446">
    <property type="entry name" value="BREX_PglZ_2"/>
    <property type="match status" value="1"/>
</dbReference>
<feature type="compositionally biased region" description="Basic and acidic residues" evidence="1">
    <location>
        <begin position="921"/>
        <end position="942"/>
    </location>
</feature>
<comment type="caution">
    <text evidence="5">The sequence shown here is derived from an EMBL/GenBank/DDBJ whole genome shotgun (WGS) entry which is preliminary data.</text>
</comment>
<dbReference type="InterPro" id="IPR058881">
    <property type="entry name" value="PglZ_2nd"/>
</dbReference>
<feature type="region of interest" description="Disordered" evidence="1">
    <location>
        <begin position="919"/>
        <end position="942"/>
    </location>
</feature>
<organism evidence="5 6">
    <name type="scientific">Streptomyces griseoaurantiacus</name>
    <dbReference type="NCBI Taxonomy" id="68213"/>
    <lineage>
        <taxon>Bacteria</taxon>
        <taxon>Bacillati</taxon>
        <taxon>Actinomycetota</taxon>
        <taxon>Actinomycetes</taxon>
        <taxon>Kitasatosporales</taxon>
        <taxon>Streptomycetaceae</taxon>
        <taxon>Streptomyces</taxon>
        <taxon>Streptomyces aurantiacus group</taxon>
    </lineage>
</organism>
<name>A0A7W2DRK7_9ACTN</name>
<feature type="domain" description="Alkaline phosphatase-like protein PglZ second" evidence="2">
    <location>
        <begin position="188"/>
        <end position="333"/>
    </location>
</feature>
<dbReference type="Pfam" id="PF25863">
    <property type="entry name" value="PglZ_C"/>
    <property type="match status" value="1"/>
</dbReference>
<dbReference type="RefSeq" id="WP_191852499.1">
    <property type="nucleotide sequence ID" value="NZ_JACERG010000008.1"/>
</dbReference>
<dbReference type="AlphaFoldDB" id="A0A7W2DRK7"/>
<feature type="domain" description="Alkaline phosphatase-like protein PglZ N-terminal" evidence="3">
    <location>
        <begin position="24"/>
        <end position="110"/>
    </location>
</feature>
<dbReference type="Pfam" id="PF25862">
    <property type="entry name" value="PglZ_1st"/>
    <property type="match status" value="1"/>
</dbReference>
<evidence type="ECO:0000259" key="4">
    <source>
        <dbReference type="Pfam" id="PF25863"/>
    </source>
</evidence>
<dbReference type="Proteomes" id="UP000587608">
    <property type="component" value="Unassembled WGS sequence"/>
</dbReference>
<evidence type="ECO:0000259" key="2">
    <source>
        <dbReference type="Pfam" id="PF25861"/>
    </source>
</evidence>
<feature type="compositionally biased region" description="Low complexity" evidence="1">
    <location>
        <begin position="796"/>
        <end position="809"/>
    </location>
</feature>
<reference evidence="5 6" key="1">
    <citation type="submission" date="2020-07" db="EMBL/GenBank/DDBJ databases">
        <title>Differential regulation of undecylprodigiosin biosynthesis in the yeast-scavenging Streptomyces strain MBK6.</title>
        <authorList>
            <person name="Baral B."/>
            <person name="Siitonen V."/>
            <person name="Laughlin M."/>
            <person name="Yamada K."/>
            <person name="Ilomaeki M."/>
            <person name="Metsae-Ketelae M."/>
            <person name="Niemi J."/>
        </authorList>
    </citation>
    <scope>NUCLEOTIDE SEQUENCE [LARGE SCALE GENOMIC DNA]</scope>
    <source>
        <strain evidence="5 6">MBK6</strain>
    </source>
</reference>
<dbReference type="Pfam" id="PF25861">
    <property type="entry name" value="PglZ_2nd"/>
    <property type="match status" value="1"/>
</dbReference>
<gene>
    <name evidence="5" type="primary">pglZ</name>
    <name evidence="5" type="ORF">H1X69_09380</name>
</gene>
<evidence type="ECO:0000313" key="6">
    <source>
        <dbReference type="Proteomes" id="UP000587608"/>
    </source>
</evidence>
<feature type="region of interest" description="Disordered" evidence="1">
    <location>
        <begin position="774"/>
        <end position="820"/>
    </location>
</feature>
<dbReference type="InterPro" id="IPR058882">
    <property type="entry name" value="PglZ_C"/>
</dbReference>
<evidence type="ECO:0000313" key="5">
    <source>
        <dbReference type="EMBL" id="MBA5221631.1"/>
    </source>
</evidence>
<dbReference type="InterPro" id="IPR047992">
    <property type="entry name" value="BREX_PglZ"/>
</dbReference>
<proteinExistence type="predicted"/>
<evidence type="ECO:0000256" key="1">
    <source>
        <dbReference type="SAM" id="MobiDB-lite"/>
    </source>
</evidence>
<accession>A0A7W2DRK7</accession>
<protein>
    <submittedName>
        <fullName evidence="5">BREX-2 system phosphatase PglZ</fullName>
    </submittedName>
</protein>
<evidence type="ECO:0000259" key="3">
    <source>
        <dbReference type="Pfam" id="PF25862"/>
    </source>
</evidence>
<feature type="domain" description="Alkaline phosphatase-like protein PglZ C-terminal" evidence="4">
    <location>
        <begin position="817"/>
        <end position="918"/>
    </location>
</feature>